<dbReference type="InterPro" id="IPR029071">
    <property type="entry name" value="Ubiquitin-like_domsf"/>
</dbReference>
<reference evidence="3 4" key="1">
    <citation type="journal article" date="2016" name="Sci. Rep.">
        <title>Peltaster fructicola genome reveals evolution from an invasive phytopathogen to an ectophytic parasite.</title>
        <authorList>
            <person name="Xu C."/>
            <person name="Chen H."/>
            <person name="Gleason M.L."/>
            <person name="Xu J.R."/>
            <person name="Liu H."/>
            <person name="Zhang R."/>
            <person name="Sun G."/>
        </authorList>
    </citation>
    <scope>NUCLEOTIDE SEQUENCE [LARGE SCALE GENOMIC DNA]</scope>
    <source>
        <strain evidence="3 4">LNHT1506</strain>
    </source>
</reference>
<dbReference type="Pfam" id="PF13881">
    <property type="entry name" value="Rad60-SLD_2"/>
    <property type="match status" value="1"/>
</dbReference>
<accession>A0A6H0XWA5</accession>
<evidence type="ECO:0000259" key="2">
    <source>
        <dbReference type="Pfam" id="PF13881"/>
    </source>
</evidence>
<dbReference type="AlphaFoldDB" id="A0A6H0XWA5"/>
<dbReference type="SUPFAM" id="SSF54236">
    <property type="entry name" value="Ubiquitin-like"/>
    <property type="match status" value="1"/>
</dbReference>
<feature type="compositionally biased region" description="Polar residues" evidence="1">
    <location>
        <begin position="1"/>
        <end position="14"/>
    </location>
</feature>
<name>A0A6H0XWA5_9PEZI</name>
<protein>
    <recommendedName>
        <fullName evidence="2">UBL3-like ubiquitin domain-containing protein</fullName>
    </recommendedName>
</protein>
<dbReference type="EMBL" id="CP051141">
    <property type="protein sequence ID" value="QIW99032.1"/>
    <property type="molecule type" value="Genomic_DNA"/>
</dbReference>
<dbReference type="InterPro" id="IPR040015">
    <property type="entry name" value="UBL3-like"/>
</dbReference>
<dbReference type="InterPro" id="IPR039540">
    <property type="entry name" value="UBL3-like_ubiquitin_dom"/>
</dbReference>
<organism evidence="3 4">
    <name type="scientific">Peltaster fructicola</name>
    <dbReference type="NCBI Taxonomy" id="286661"/>
    <lineage>
        <taxon>Eukaryota</taxon>
        <taxon>Fungi</taxon>
        <taxon>Dikarya</taxon>
        <taxon>Ascomycota</taxon>
        <taxon>Pezizomycotina</taxon>
        <taxon>Dothideomycetes</taxon>
        <taxon>Dothideomycetes incertae sedis</taxon>
        <taxon>Peltaster</taxon>
    </lineage>
</organism>
<evidence type="ECO:0000313" key="3">
    <source>
        <dbReference type="EMBL" id="QIW99032.1"/>
    </source>
</evidence>
<feature type="domain" description="UBL3-like ubiquitin" evidence="2">
    <location>
        <begin position="99"/>
        <end position="166"/>
    </location>
</feature>
<dbReference type="Proteomes" id="UP000503462">
    <property type="component" value="Chromosome 3"/>
</dbReference>
<dbReference type="OrthoDB" id="1043111at2759"/>
<sequence length="185" mass="20274">MAQLPESHTTTTQPVHDGTSDTAAGASKDPQPGHILRSETADIFLGPDGAVPSTAAVDSAEPILRITLMLITGARHPYTISSRYLASRKVVAVDAMGNFDPREMSAYKLKELIWTDWRQEWEPKPRDPAAIRLIILGRMLEDNSQLKDLPFSLEQTNVVHMTVKPADLLDDDAEGAVISTVKAFI</sequence>
<feature type="region of interest" description="Disordered" evidence="1">
    <location>
        <begin position="1"/>
        <end position="33"/>
    </location>
</feature>
<evidence type="ECO:0000313" key="4">
    <source>
        <dbReference type="Proteomes" id="UP000503462"/>
    </source>
</evidence>
<dbReference type="PANTHER" id="PTHR13169">
    <property type="entry name" value="UBIQUITIN-LIKE PROTEIN 3 HCG-1 PROTEIN"/>
    <property type="match status" value="1"/>
</dbReference>
<evidence type="ECO:0000256" key="1">
    <source>
        <dbReference type="SAM" id="MobiDB-lite"/>
    </source>
</evidence>
<keyword evidence="4" id="KW-1185">Reference proteome</keyword>
<dbReference type="Gene3D" id="3.10.20.90">
    <property type="entry name" value="Phosphatidylinositol 3-kinase Catalytic Subunit, Chain A, domain 1"/>
    <property type="match status" value="1"/>
</dbReference>
<dbReference type="PANTHER" id="PTHR13169:SF0">
    <property type="entry name" value="UBIQUITIN-LIKE PROTEIN 3"/>
    <property type="match status" value="1"/>
</dbReference>
<proteinExistence type="predicted"/>
<gene>
    <name evidence="3" type="ORF">AMS68_004550</name>
</gene>